<feature type="compositionally biased region" description="Basic and acidic residues" evidence="1">
    <location>
        <begin position="751"/>
        <end position="771"/>
    </location>
</feature>
<dbReference type="OrthoDB" id="2163491at2759"/>
<dbReference type="GO" id="GO:0035516">
    <property type="term" value="F:broad specificity oxidative DNA demethylase activity"/>
    <property type="evidence" value="ECO:0007669"/>
    <property type="project" value="TreeGrafter"/>
</dbReference>
<evidence type="ECO:0000313" key="3">
    <source>
        <dbReference type="EMBL" id="KAF2454032.1"/>
    </source>
</evidence>
<feature type="region of interest" description="Disordered" evidence="1">
    <location>
        <begin position="751"/>
        <end position="780"/>
    </location>
</feature>
<evidence type="ECO:0000259" key="2">
    <source>
        <dbReference type="Pfam" id="PF13532"/>
    </source>
</evidence>
<dbReference type="Proteomes" id="UP000799766">
    <property type="component" value="Unassembled WGS sequence"/>
</dbReference>
<dbReference type="Gene3D" id="2.30.280.10">
    <property type="entry name" value="SRA-YDG"/>
    <property type="match status" value="1"/>
</dbReference>
<accession>A0A6A6NRI4</accession>
<dbReference type="SUPFAM" id="SSF51197">
    <property type="entry name" value="Clavaminate synthase-like"/>
    <property type="match status" value="1"/>
</dbReference>
<dbReference type="GO" id="GO:0051747">
    <property type="term" value="F:cytosine C-5 DNA demethylase activity"/>
    <property type="evidence" value="ECO:0007669"/>
    <property type="project" value="TreeGrafter"/>
</dbReference>
<feature type="domain" description="Alpha-ketoglutarate-dependent dioxygenase AlkB-like" evidence="2">
    <location>
        <begin position="545"/>
        <end position="738"/>
    </location>
</feature>
<feature type="compositionally biased region" description="Basic and acidic residues" evidence="1">
    <location>
        <begin position="132"/>
        <end position="143"/>
    </location>
</feature>
<dbReference type="EMBL" id="MU001693">
    <property type="protein sequence ID" value="KAF2454032.1"/>
    <property type="molecule type" value="Genomic_DNA"/>
</dbReference>
<evidence type="ECO:0000313" key="4">
    <source>
        <dbReference type="Proteomes" id="UP000799766"/>
    </source>
</evidence>
<feature type="region of interest" description="Disordered" evidence="1">
    <location>
        <begin position="73"/>
        <end position="148"/>
    </location>
</feature>
<dbReference type="InterPro" id="IPR027450">
    <property type="entry name" value="AlkB-like"/>
</dbReference>
<organism evidence="3 4">
    <name type="scientific">Lineolata rhizophorae</name>
    <dbReference type="NCBI Taxonomy" id="578093"/>
    <lineage>
        <taxon>Eukaryota</taxon>
        <taxon>Fungi</taxon>
        <taxon>Dikarya</taxon>
        <taxon>Ascomycota</taxon>
        <taxon>Pezizomycotina</taxon>
        <taxon>Dothideomycetes</taxon>
        <taxon>Dothideomycetes incertae sedis</taxon>
        <taxon>Lineolatales</taxon>
        <taxon>Lineolataceae</taxon>
        <taxon>Lineolata</taxon>
    </lineage>
</organism>
<dbReference type="InterPro" id="IPR036987">
    <property type="entry name" value="SRA-YDG_sf"/>
</dbReference>
<reference evidence="3" key="1">
    <citation type="journal article" date="2020" name="Stud. Mycol.">
        <title>101 Dothideomycetes genomes: a test case for predicting lifestyles and emergence of pathogens.</title>
        <authorList>
            <person name="Haridas S."/>
            <person name="Albert R."/>
            <person name="Binder M."/>
            <person name="Bloem J."/>
            <person name="Labutti K."/>
            <person name="Salamov A."/>
            <person name="Andreopoulos B."/>
            <person name="Baker S."/>
            <person name="Barry K."/>
            <person name="Bills G."/>
            <person name="Bluhm B."/>
            <person name="Cannon C."/>
            <person name="Castanera R."/>
            <person name="Culley D."/>
            <person name="Daum C."/>
            <person name="Ezra D."/>
            <person name="Gonzalez J."/>
            <person name="Henrissat B."/>
            <person name="Kuo A."/>
            <person name="Liang C."/>
            <person name="Lipzen A."/>
            <person name="Lutzoni F."/>
            <person name="Magnuson J."/>
            <person name="Mondo S."/>
            <person name="Nolan M."/>
            <person name="Ohm R."/>
            <person name="Pangilinan J."/>
            <person name="Park H.-J."/>
            <person name="Ramirez L."/>
            <person name="Alfaro M."/>
            <person name="Sun H."/>
            <person name="Tritt A."/>
            <person name="Yoshinaga Y."/>
            <person name="Zwiers L.-H."/>
            <person name="Turgeon B."/>
            <person name="Goodwin S."/>
            <person name="Spatafora J."/>
            <person name="Crous P."/>
            <person name="Grigoriev I."/>
        </authorList>
    </citation>
    <scope>NUCLEOTIDE SEQUENCE</scope>
    <source>
        <strain evidence="3">ATCC 16933</strain>
    </source>
</reference>
<sequence length="780" mass="88014">MHASGTLPILQAPPQASEGIIRNWTRFHHNNAVTLPTTIQPSQLHNYDFAPLSPSPLYSTVLHSQFHFQGPPSALEPVASSNANAENATRKRGRPRKSALLPSGLLEATSANDQSSPAPESQPAAKKQKTLKIQEPENERPAPRGEPLVWADDRTALCESLPYFRAYQGACYSNECRSKSFLFDKYSHSRDIITDKVVLARAGGGMSRKSLADEMEQSKDQENSSHVRSTINSMELYVPVVIIFGNENSKIKSKMPHIYNVGDFFKITHVWYEKSDGLIVIRFRFEKLDHKCPGWWHPQDQESSQLGAYGPIHNQTCTCCGHSSPQVYKQYWICLNHACEQFWKPGDNNSPHIAEDSLEYDERFLHAFTPWPSSIAPYPLRPALMPLEEYHNIRSDESENAIKGIVCPKCGRCTGRGEFYGLVCGNPNCDFTYKAPKEVIPPIALHDRLKPRTSGFAIHFSDWWDSHIRLQVTLANNYRTHRYDIPGIGSVFHMMANKVVNEEKGGPDDMFVELQEKVESLGLERRYLKEGKLNHRTNHFSMNFGMPYKYVAKNPSKSFEEAPDAVRETRSRMEWACRQCLGNGWDGTNHHGFNELLCVGYHGKNKMDYHDDGEKGLGPVVAALSIGYPADMRFRLKSKHFTGRMRQGNLLLEPPILDWACQNAEFRKAALSELAQVEGSEARSQKIGGIEAQLKARTKGRLGKDILTMSLNHGDIMIMSGAAIQEYIEHTVVPLGRKRFALTCRYIDPSSVDKDHQPPYAVEEDKIKYDGRALAQPSSE</sequence>
<dbReference type="Pfam" id="PF13532">
    <property type="entry name" value="2OG-FeII_Oxy_2"/>
    <property type="match status" value="1"/>
</dbReference>
<dbReference type="AlphaFoldDB" id="A0A6A6NRI4"/>
<dbReference type="GO" id="GO:0008198">
    <property type="term" value="F:ferrous iron binding"/>
    <property type="evidence" value="ECO:0007669"/>
    <property type="project" value="TreeGrafter"/>
</dbReference>
<keyword evidence="4" id="KW-1185">Reference proteome</keyword>
<dbReference type="GO" id="GO:0006307">
    <property type="term" value="P:DNA alkylation repair"/>
    <property type="evidence" value="ECO:0007669"/>
    <property type="project" value="TreeGrafter"/>
</dbReference>
<gene>
    <name evidence="3" type="ORF">BDY21DRAFT_291810</name>
</gene>
<evidence type="ECO:0000256" key="1">
    <source>
        <dbReference type="SAM" id="MobiDB-lite"/>
    </source>
</evidence>
<dbReference type="InterPro" id="IPR037151">
    <property type="entry name" value="AlkB-like_sf"/>
</dbReference>
<name>A0A6A6NRI4_9PEZI</name>
<feature type="compositionally biased region" description="Polar residues" evidence="1">
    <location>
        <begin position="109"/>
        <end position="119"/>
    </location>
</feature>
<protein>
    <recommendedName>
        <fullName evidence="2">Alpha-ketoglutarate-dependent dioxygenase AlkB-like domain-containing protein</fullName>
    </recommendedName>
</protein>
<dbReference type="PANTHER" id="PTHR31573:SF4">
    <property type="entry name" value="FE2OG DIOXYGENASE DOMAIN-CONTAINING PROTEIN"/>
    <property type="match status" value="1"/>
</dbReference>
<proteinExistence type="predicted"/>
<dbReference type="PANTHER" id="PTHR31573">
    <property type="entry name" value="ALPHA-KETOGLUTARATE-DEPENDENT DIOXYGENASE ALKB HOMOLOG 2"/>
    <property type="match status" value="1"/>
</dbReference>
<dbReference type="Gene3D" id="2.60.120.590">
    <property type="entry name" value="Alpha-ketoglutarate-dependent dioxygenase AlkB-like"/>
    <property type="match status" value="1"/>
</dbReference>
<dbReference type="InterPro" id="IPR032852">
    <property type="entry name" value="ALKBH2"/>
</dbReference>